<evidence type="ECO:0000256" key="2">
    <source>
        <dbReference type="ARBA" id="ARBA00023136"/>
    </source>
</evidence>
<feature type="chain" id="PRO_5035280288" evidence="5">
    <location>
        <begin position="22"/>
        <end position="206"/>
    </location>
</feature>
<evidence type="ECO:0000259" key="6">
    <source>
        <dbReference type="PROSITE" id="PS51123"/>
    </source>
</evidence>
<keyword evidence="5" id="KW-0732">Signal</keyword>
<evidence type="ECO:0000313" key="7">
    <source>
        <dbReference type="EMBL" id="MBC8434443.1"/>
    </source>
</evidence>
<sequence>MTRIILLTAGVMLLCWNVSLAGDYNFETTSEGIVQKLTGPEKGMKTRGIGTGKWESAFEPDKAPVNRAIRVMRKDKDQEVWETVVAPEKRTGRFINLKIEFDVNSYAIRPDSFSVLNELAKALNDPRLKDKAVFLNGHTDSDGAEDYNLRLSMNRALAVKHYLIVSRSVDPNRLIVYGYGENMPLKPNSSSVNKQLNRRVEIVASD</sequence>
<evidence type="ECO:0000313" key="8">
    <source>
        <dbReference type="Proteomes" id="UP000605201"/>
    </source>
</evidence>
<reference evidence="7 8" key="1">
    <citation type="submission" date="2020-08" db="EMBL/GenBank/DDBJ databases">
        <title>Bridging the membrane lipid divide: bacteria of the FCB group superphylum have the potential to synthesize archaeal ether lipids.</title>
        <authorList>
            <person name="Villanueva L."/>
            <person name="Von Meijenfeldt F.A.B."/>
            <person name="Westbye A.B."/>
            <person name="Yadav S."/>
            <person name="Hopmans E.C."/>
            <person name="Dutilh B.E."/>
            <person name="Sinninghe Damste J.S."/>
        </authorList>
    </citation>
    <scope>NUCLEOTIDE SEQUENCE [LARGE SCALE GENOMIC DNA]</scope>
    <source>
        <strain evidence="7">NIOZ-UU17</strain>
    </source>
</reference>
<evidence type="ECO:0000256" key="3">
    <source>
        <dbReference type="ARBA" id="ARBA00023237"/>
    </source>
</evidence>
<dbReference type="PRINTS" id="PR01021">
    <property type="entry name" value="OMPADOMAIN"/>
</dbReference>
<dbReference type="CDD" id="cd07185">
    <property type="entry name" value="OmpA_C-like"/>
    <property type="match status" value="1"/>
</dbReference>
<name>A0A8J6NXD8_9BACT</name>
<dbReference type="InterPro" id="IPR050330">
    <property type="entry name" value="Bact_OuterMem_StrucFunc"/>
</dbReference>
<protein>
    <submittedName>
        <fullName evidence="7">OmpA family protein</fullName>
    </submittedName>
</protein>
<proteinExistence type="predicted"/>
<feature type="signal peptide" evidence="5">
    <location>
        <begin position="1"/>
        <end position="21"/>
    </location>
</feature>
<comment type="caution">
    <text evidence="7">The sequence shown here is derived from an EMBL/GenBank/DDBJ whole genome shotgun (WGS) entry which is preliminary data.</text>
</comment>
<gene>
    <name evidence="7" type="ORF">H8D96_21250</name>
</gene>
<dbReference type="GO" id="GO:0009279">
    <property type="term" value="C:cell outer membrane"/>
    <property type="evidence" value="ECO:0007669"/>
    <property type="project" value="UniProtKB-SubCell"/>
</dbReference>
<dbReference type="Gene3D" id="3.30.1330.60">
    <property type="entry name" value="OmpA-like domain"/>
    <property type="match status" value="1"/>
</dbReference>
<evidence type="ECO:0000256" key="5">
    <source>
        <dbReference type="SAM" id="SignalP"/>
    </source>
</evidence>
<dbReference type="PROSITE" id="PS51123">
    <property type="entry name" value="OMPA_2"/>
    <property type="match status" value="1"/>
</dbReference>
<comment type="subcellular location">
    <subcellularLocation>
        <location evidence="1">Cell outer membrane</location>
    </subcellularLocation>
</comment>
<dbReference type="Pfam" id="PF00691">
    <property type="entry name" value="OmpA"/>
    <property type="match status" value="1"/>
</dbReference>
<dbReference type="InterPro" id="IPR006664">
    <property type="entry name" value="OMP_bac"/>
</dbReference>
<dbReference type="EMBL" id="JACNIG010000443">
    <property type="protein sequence ID" value="MBC8434443.1"/>
    <property type="molecule type" value="Genomic_DNA"/>
</dbReference>
<keyword evidence="3" id="KW-0998">Cell outer membrane</keyword>
<dbReference type="PANTHER" id="PTHR30329">
    <property type="entry name" value="STATOR ELEMENT OF FLAGELLAR MOTOR COMPLEX"/>
    <property type="match status" value="1"/>
</dbReference>
<dbReference type="SUPFAM" id="SSF103088">
    <property type="entry name" value="OmpA-like"/>
    <property type="match status" value="1"/>
</dbReference>
<organism evidence="7 8">
    <name type="scientific">Candidatus Desulfatibia vada</name>
    <dbReference type="NCBI Taxonomy" id="2841696"/>
    <lineage>
        <taxon>Bacteria</taxon>
        <taxon>Pseudomonadati</taxon>
        <taxon>Thermodesulfobacteriota</taxon>
        <taxon>Desulfobacteria</taxon>
        <taxon>Desulfobacterales</taxon>
        <taxon>Desulfobacterales incertae sedis</taxon>
        <taxon>Candidatus Desulfatibia</taxon>
    </lineage>
</organism>
<evidence type="ECO:0000256" key="4">
    <source>
        <dbReference type="PROSITE-ProRule" id="PRU00473"/>
    </source>
</evidence>
<dbReference type="AlphaFoldDB" id="A0A8J6NXD8"/>
<keyword evidence="2 4" id="KW-0472">Membrane</keyword>
<feature type="domain" description="OmpA-like" evidence="6">
    <location>
        <begin position="88"/>
        <end position="206"/>
    </location>
</feature>
<dbReference type="PANTHER" id="PTHR30329:SF21">
    <property type="entry name" value="LIPOPROTEIN YIAD-RELATED"/>
    <property type="match status" value="1"/>
</dbReference>
<dbReference type="Proteomes" id="UP000605201">
    <property type="component" value="Unassembled WGS sequence"/>
</dbReference>
<dbReference type="InterPro" id="IPR036737">
    <property type="entry name" value="OmpA-like_sf"/>
</dbReference>
<evidence type="ECO:0000256" key="1">
    <source>
        <dbReference type="ARBA" id="ARBA00004442"/>
    </source>
</evidence>
<dbReference type="InterPro" id="IPR006665">
    <property type="entry name" value="OmpA-like"/>
</dbReference>
<accession>A0A8J6NXD8</accession>